<gene>
    <name evidence="2" type="ORF">CFP56_006538</name>
</gene>
<reference evidence="2 3" key="1">
    <citation type="journal article" date="2018" name="Sci. Data">
        <title>The draft genome sequence of cork oak.</title>
        <authorList>
            <person name="Ramos A.M."/>
            <person name="Usie A."/>
            <person name="Barbosa P."/>
            <person name="Barros P.M."/>
            <person name="Capote T."/>
            <person name="Chaves I."/>
            <person name="Simoes F."/>
            <person name="Abreu I."/>
            <person name="Carrasquinho I."/>
            <person name="Faro C."/>
            <person name="Guimaraes J.B."/>
            <person name="Mendonca D."/>
            <person name="Nobrega F."/>
            <person name="Rodrigues L."/>
            <person name="Saibo N.J.M."/>
            <person name="Varela M.C."/>
            <person name="Egas C."/>
            <person name="Matos J."/>
            <person name="Miguel C.M."/>
            <person name="Oliveira M.M."/>
            <person name="Ricardo C.P."/>
            <person name="Goncalves S."/>
        </authorList>
    </citation>
    <scope>NUCLEOTIDE SEQUENCE [LARGE SCALE GENOMIC DNA]</scope>
    <source>
        <strain evidence="3">cv. HL8</strain>
    </source>
</reference>
<feature type="coiled-coil region" evidence="1">
    <location>
        <begin position="32"/>
        <end position="59"/>
    </location>
</feature>
<keyword evidence="1" id="KW-0175">Coiled coil</keyword>
<keyword evidence="3" id="KW-1185">Reference proteome</keyword>
<sequence length="119" mass="13992">MKESLNKRPSPIDLIRREAEIELLLFEASNKKASLKTKLDTVRLRMADLRTELVQLKQLLFQIESHQVEQDDVVQVLEEQFEEVKSASVLEDQDMEALEKIRALLKDNRSRLKDLKWMS</sequence>
<accession>A0AAW0L9H6</accession>
<dbReference type="Gramene" id="rna-CFP56_48275">
    <property type="protein sequence ID" value="cds-POE83543.1"/>
    <property type="gene ID" value="gene-CFP56_48275"/>
</dbReference>
<protein>
    <submittedName>
        <fullName evidence="2">Uncharacterized protein</fullName>
    </submittedName>
</protein>
<dbReference type="Proteomes" id="UP000237347">
    <property type="component" value="Unassembled WGS sequence"/>
</dbReference>
<dbReference type="EMBL" id="PKMF04000140">
    <property type="protein sequence ID" value="KAK7847499.1"/>
    <property type="molecule type" value="Genomic_DNA"/>
</dbReference>
<dbReference type="AlphaFoldDB" id="A0AAW0L9H6"/>
<comment type="caution">
    <text evidence="2">The sequence shown here is derived from an EMBL/GenBank/DDBJ whole genome shotgun (WGS) entry which is preliminary data.</text>
</comment>
<evidence type="ECO:0000256" key="1">
    <source>
        <dbReference type="SAM" id="Coils"/>
    </source>
</evidence>
<organism evidence="2 3">
    <name type="scientific">Quercus suber</name>
    <name type="common">Cork oak</name>
    <dbReference type="NCBI Taxonomy" id="58331"/>
    <lineage>
        <taxon>Eukaryota</taxon>
        <taxon>Viridiplantae</taxon>
        <taxon>Streptophyta</taxon>
        <taxon>Embryophyta</taxon>
        <taxon>Tracheophyta</taxon>
        <taxon>Spermatophyta</taxon>
        <taxon>Magnoliopsida</taxon>
        <taxon>eudicotyledons</taxon>
        <taxon>Gunneridae</taxon>
        <taxon>Pentapetalae</taxon>
        <taxon>rosids</taxon>
        <taxon>fabids</taxon>
        <taxon>Fagales</taxon>
        <taxon>Fagaceae</taxon>
        <taxon>Quercus</taxon>
    </lineage>
</organism>
<evidence type="ECO:0000313" key="3">
    <source>
        <dbReference type="Proteomes" id="UP000237347"/>
    </source>
</evidence>
<name>A0AAW0L9H6_QUESU</name>
<evidence type="ECO:0000313" key="2">
    <source>
        <dbReference type="EMBL" id="KAK7847499.1"/>
    </source>
</evidence>
<proteinExistence type="predicted"/>